<dbReference type="PROSITE" id="PS01124">
    <property type="entry name" value="HTH_ARAC_FAMILY_2"/>
    <property type="match status" value="1"/>
</dbReference>
<protein>
    <submittedName>
        <fullName evidence="5">Transcriptional regulator, AraC family</fullName>
    </submittedName>
</protein>
<keyword evidence="1" id="KW-0805">Transcription regulation</keyword>
<evidence type="ECO:0000256" key="2">
    <source>
        <dbReference type="ARBA" id="ARBA00023125"/>
    </source>
</evidence>
<evidence type="ECO:0000313" key="5">
    <source>
        <dbReference type="EMBL" id="SDL20895.1"/>
    </source>
</evidence>
<dbReference type="Gene3D" id="2.60.120.10">
    <property type="entry name" value="Jelly Rolls"/>
    <property type="match status" value="1"/>
</dbReference>
<dbReference type="GO" id="GO:0043565">
    <property type="term" value="F:sequence-specific DNA binding"/>
    <property type="evidence" value="ECO:0007669"/>
    <property type="project" value="InterPro"/>
</dbReference>
<keyword evidence="6" id="KW-1185">Reference proteome</keyword>
<dbReference type="PANTHER" id="PTHR43280:SF32">
    <property type="entry name" value="TRANSCRIPTIONAL REGULATORY PROTEIN"/>
    <property type="match status" value="1"/>
</dbReference>
<dbReference type="STRING" id="192904.SAMN04488514_10118"/>
<keyword evidence="3" id="KW-0804">Transcription</keyword>
<dbReference type="SUPFAM" id="SSF51215">
    <property type="entry name" value="Regulatory protein AraC"/>
    <property type="match status" value="1"/>
</dbReference>
<dbReference type="InterPro" id="IPR003313">
    <property type="entry name" value="AraC-bd"/>
</dbReference>
<dbReference type="InterPro" id="IPR018060">
    <property type="entry name" value="HTH_AraC"/>
</dbReference>
<dbReference type="Pfam" id="PF12833">
    <property type="entry name" value="HTH_18"/>
    <property type="match status" value="1"/>
</dbReference>
<evidence type="ECO:0000259" key="4">
    <source>
        <dbReference type="PROSITE" id="PS01124"/>
    </source>
</evidence>
<name>A0A1G9I772_9FLAO</name>
<keyword evidence="2" id="KW-0238">DNA-binding</keyword>
<dbReference type="InterPro" id="IPR014710">
    <property type="entry name" value="RmlC-like_jellyroll"/>
</dbReference>
<feature type="domain" description="HTH araC/xylS-type" evidence="4">
    <location>
        <begin position="184"/>
        <end position="282"/>
    </location>
</feature>
<dbReference type="PANTHER" id="PTHR43280">
    <property type="entry name" value="ARAC-FAMILY TRANSCRIPTIONAL REGULATOR"/>
    <property type="match status" value="1"/>
</dbReference>
<dbReference type="RefSeq" id="WP_089884042.1">
    <property type="nucleotide sequence ID" value="NZ_FNGV01000001.1"/>
</dbReference>
<dbReference type="Gene3D" id="1.10.10.60">
    <property type="entry name" value="Homeodomain-like"/>
    <property type="match status" value="2"/>
</dbReference>
<dbReference type="InterPro" id="IPR037923">
    <property type="entry name" value="HTH-like"/>
</dbReference>
<gene>
    <name evidence="5" type="ORF">SAMN04488514_10118</name>
</gene>
<dbReference type="GO" id="GO:0003700">
    <property type="term" value="F:DNA-binding transcription factor activity"/>
    <property type="evidence" value="ECO:0007669"/>
    <property type="project" value="InterPro"/>
</dbReference>
<evidence type="ECO:0000256" key="3">
    <source>
        <dbReference type="ARBA" id="ARBA00023163"/>
    </source>
</evidence>
<dbReference type="SMART" id="SM00342">
    <property type="entry name" value="HTH_ARAC"/>
    <property type="match status" value="1"/>
</dbReference>
<dbReference type="InterPro" id="IPR009057">
    <property type="entry name" value="Homeodomain-like_sf"/>
</dbReference>
<evidence type="ECO:0000256" key="1">
    <source>
        <dbReference type="ARBA" id="ARBA00023015"/>
    </source>
</evidence>
<dbReference type="SUPFAM" id="SSF46689">
    <property type="entry name" value="Homeodomain-like"/>
    <property type="match status" value="1"/>
</dbReference>
<evidence type="ECO:0000313" key="6">
    <source>
        <dbReference type="Proteomes" id="UP000199440"/>
    </source>
</evidence>
<dbReference type="InterPro" id="IPR020449">
    <property type="entry name" value="Tscrpt_reg_AraC-type_HTH"/>
</dbReference>
<dbReference type="OrthoDB" id="2666928at2"/>
<organism evidence="5 6">
    <name type="scientific">Kriegella aquimaris</name>
    <dbReference type="NCBI Taxonomy" id="192904"/>
    <lineage>
        <taxon>Bacteria</taxon>
        <taxon>Pseudomonadati</taxon>
        <taxon>Bacteroidota</taxon>
        <taxon>Flavobacteriia</taxon>
        <taxon>Flavobacteriales</taxon>
        <taxon>Flavobacteriaceae</taxon>
        <taxon>Kriegella</taxon>
    </lineage>
</organism>
<dbReference type="Proteomes" id="UP000199440">
    <property type="component" value="Unassembled WGS sequence"/>
</dbReference>
<dbReference type="Pfam" id="PF02311">
    <property type="entry name" value="AraC_binding"/>
    <property type="match status" value="1"/>
</dbReference>
<dbReference type="PRINTS" id="PR00032">
    <property type="entry name" value="HTHARAC"/>
</dbReference>
<proteinExistence type="predicted"/>
<sequence length="290" mass="33597">MKIKTSTLVNETNGELAFKLFSFSDDSNFDHIQRHNYYSIILILKGELQLQIELEKYTISNKTVICISPYQPYSLKPVKNVSGIVLNFHSDFFCTYKHQNEIETEGVLFHNIFGAPFFNLSNEETLLNIITQMELEIAHNKMGQHESLVSYLKIFLISIVRIKKSDTNSSKITSKENSKPQILQSLIYSIEANYKEKHTPKDYSEILNISSSVLSKLVKEYFNKTLTKLIVQRIVVEAKRELYLTSKSVKEVAFLLGYEDEYYFSRFFKKQVGVSPNVYRKTVGFAKEES</sequence>
<reference evidence="5 6" key="1">
    <citation type="submission" date="2016-10" db="EMBL/GenBank/DDBJ databases">
        <authorList>
            <person name="de Groot N.N."/>
        </authorList>
    </citation>
    <scope>NUCLEOTIDE SEQUENCE [LARGE SCALE GENOMIC DNA]</scope>
    <source>
        <strain evidence="5 6">DSM 19886</strain>
    </source>
</reference>
<dbReference type="AlphaFoldDB" id="A0A1G9I772"/>
<accession>A0A1G9I772</accession>
<dbReference type="EMBL" id="FNGV01000001">
    <property type="protein sequence ID" value="SDL20895.1"/>
    <property type="molecule type" value="Genomic_DNA"/>
</dbReference>